<evidence type="ECO:0008006" key="3">
    <source>
        <dbReference type="Google" id="ProtNLM"/>
    </source>
</evidence>
<dbReference type="InterPro" id="IPR015797">
    <property type="entry name" value="NUDIX_hydrolase-like_dom_sf"/>
</dbReference>
<proteinExistence type="predicted"/>
<dbReference type="AlphaFoldDB" id="A0ABD6XKA9"/>
<reference evidence="1 2" key="1">
    <citation type="submission" date="2018-05" db="EMBL/GenBank/DDBJ databases">
        <title>Genomic Encyclopedia of Type Strains, Phase IV (KMG-V): Genome sequencing to study the core and pangenomes of soil and plant-associated prokaryotes.</title>
        <authorList>
            <person name="Whitman W."/>
        </authorList>
    </citation>
    <scope>NUCLEOTIDE SEQUENCE [LARGE SCALE GENOMIC DNA]</scope>
    <source>
        <strain evidence="1 2">PNG 92-11</strain>
    </source>
</reference>
<organism evidence="1 2">
    <name type="scientific">Enterobacter agglomerans</name>
    <name type="common">Erwinia herbicola</name>
    <name type="synonym">Pantoea agglomerans</name>
    <dbReference type="NCBI Taxonomy" id="549"/>
    <lineage>
        <taxon>Bacteria</taxon>
        <taxon>Pseudomonadati</taxon>
        <taxon>Pseudomonadota</taxon>
        <taxon>Gammaproteobacteria</taxon>
        <taxon>Enterobacterales</taxon>
        <taxon>Erwiniaceae</taxon>
        <taxon>Pantoea</taxon>
        <taxon>Pantoea agglomerans group</taxon>
    </lineage>
</organism>
<dbReference type="SUPFAM" id="SSF55811">
    <property type="entry name" value="Nudix"/>
    <property type="match status" value="1"/>
</dbReference>
<evidence type="ECO:0000313" key="2">
    <source>
        <dbReference type="Proteomes" id="UP000245996"/>
    </source>
</evidence>
<name>A0ABD6XKA9_ENTAG</name>
<protein>
    <recommendedName>
        <fullName evidence="3">Nudix hydrolase domain-containing protein</fullName>
    </recommendedName>
</protein>
<evidence type="ECO:0000313" key="1">
    <source>
        <dbReference type="EMBL" id="PWJ74565.1"/>
    </source>
</evidence>
<accession>A0ABD6XKA9</accession>
<dbReference type="Gene3D" id="3.90.79.10">
    <property type="entry name" value="Nucleoside Triphosphate Pyrophosphohydrolase"/>
    <property type="match status" value="1"/>
</dbReference>
<comment type="caution">
    <text evidence="1">The sequence shown here is derived from an EMBL/GenBank/DDBJ whole genome shotgun (WGS) entry which is preliminary data.</text>
</comment>
<dbReference type="EMBL" id="QGHE01000015">
    <property type="protein sequence ID" value="PWJ74565.1"/>
    <property type="molecule type" value="Genomic_DNA"/>
</dbReference>
<dbReference type="Proteomes" id="UP000245996">
    <property type="component" value="Unassembled WGS sequence"/>
</dbReference>
<sequence>MAESSVFNFSGCKLALLYNYQVLVIRRDNDPSILFSGMLDVTGGTREGNESPSECAFRECTRGNWSDAHYGMHPLDEAV</sequence>
<gene>
    <name evidence="1" type="ORF">C7430_11587</name>
</gene>